<proteinExistence type="predicted"/>
<dbReference type="InterPro" id="IPR007730">
    <property type="entry name" value="SPOR-like_dom"/>
</dbReference>
<dbReference type="Gene3D" id="3.30.70.1070">
    <property type="entry name" value="Sporulation related repeat"/>
    <property type="match status" value="1"/>
</dbReference>
<comment type="caution">
    <text evidence="2">The sequence shown here is derived from an EMBL/GenBank/DDBJ whole genome shotgun (WGS) entry which is preliminary data.</text>
</comment>
<evidence type="ECO:0000313" key="3">
    <source>
        <dbReference type="Proteomes" id="UP000824140"/>
    </source>
</evidence>
<dbReference type="GO" id="GO:0042834">
    <property type="term" value="F:peptidoglycan binding"/>
    <property type="evidence" value="ECO:0007669"/>
    <property type="project" value="InterPro"/>
</dbReference>
<evidence type="ECO:0000313" key="2">
    <source>
        <dbReference type="EMBL" id="HIS93621.1"/>
    </source>
</evidence>
<dbReference type="InterPro" id="IPR036680">
    <property type="entry name" value="SPOR-like_sf"/>
</dbReference>
<reference evidence="2" key="1">
    <citation type="submission" date="2020-10" db="EMBL/GenBank/DDBJ databases">
        <authorList>
            <person name="Gilroy R."/>
        </authorList>
    </citation>
    <scope>NUCLEOTIDE SEQUENCE</scope>
    <source>
        <strain evidence="2">13766</strain>
    </source>
</reference>
<sequence>MQRVKVRRERPAAAAWVLALLLSALFVLLIARGAKTAPESGGGADTAVRGDYALTFPPLETHLLQFGAYEDALSARIEAARYVPRGAAGYILEGSLYRVIAAGYDSREDAEGVRARLREDEGLDAGVYSLSSGAVDLTIRGTQAQAEALLLAETTLRNTAAQLNETAFAFDRGELSERDARNRLAIIASAARQAHDALAQAAEETQSAVIDAFLSLLSGIANETEQLSSENVAGGLSFSGRIKYNYIDVRVRHIDILKAVGEMGA</sequence>
<gene>
    <name evidence="2" type="ORF">IAA84_11460</name>
</gene>
<name>A0A9D1G1M2_9FIRM</name>
<reference evidence="2" key="2">
    <citation type="journal article" date="2021" name="PeerJ">
        <title>Extensive microbial diversity within the chicken gut microbiome revealed by metagenomics and culture.</title>
        <authorList>
            <person name="Gilroy R."/>
            <person name="Ravi A."/>
            <person name="Getino M."/>
            <person name="Pursley I."/>
            <person name="Horton D.L."/>
            <person name="Alikhan N.F."/>
            <person name="Baker D."/>
            <person name="Gharbi K."/>
            <person name="Hall N."/>
            <person name="Watson M."/>
            <person name="Adriaenssens E.M."/>
            <person name="Foster-Nyarko E."/>
            <person name="Jarju S."/>
            <person name="Secka A."/>
            <person name="Antonio M."/>
            <person name="Oren A."/>
            <person name="Chaudhuri R.R."/>
            <person name="La Ragione R."/>
            <person name="Hildebrand F."/>
            <person name="Pallen M.J."/>
        </authorList>
    </citation>
    <scope>NUCLEOTIDE SEQUENCE</scope>
    <source>
        <strain evidence="2">13766</strain>
    </source>
</reference>
<accession>A0A9D1G1M2</accession>
<organism evidence="2 3">
    <name type="scientific">Candidatus Alectryocaccomicrobium excrementavium</name>
    <dbReference type="NCBI Taxonomy" id="2840668"/>
    <lineage>
        <taxon>Bacteria</taxon>
        <taxon>Bacillati</taxon>
        <taxon>Bacillota</taxon>
        <taxon>Clostridia</taxon>
        <taxon>Candidatus Alectryocaccomicrobium</taxon>
    </lineage>
</organism>
<dbReference type="SUPFAM" id="SSF110997">
    <property type="entry name" value="Sporulation related repeat"/>
    <property type="match status" value="1"/>
</dbReference>
<dbReference type="AlphaFoldDB" id="A0A9D1G1M2"/>
<protein>
    <submittedName>
        <fullName evidence="2">SPOR domain-containing protein</fullName>
    </submittedName>
</protein>
<dbReference type="EMBL" id="DVJN01000219">
    <property type="protein sequence ID" value="HIS93621.1"/>
    <property type="molecule type" value="Genomic_DNA"/>
</dbReference>
<feature type="domain" description="SPOR" evidence="1">
    <location>
        <begin position="61"/>
        <end position="127"/>
    </location>
</feature>
<dbReference type="Pfam" id="PF05036">
    <property type="entry name" value="SPOR"/>
    <property type="match status" value="1"/>
</dbReference>
<evidence type="ECO:0000259" key="1">
    <source>
        <dbReference type="Pfam" id="PF05036"/>
    </source>
</evidence>
<dbReference type="Proteomes" id="UP000824140">
    <property type="component" value="Unassembled WGS sequence"/>
</dbReference>